<proteinExistence type="predicted"/>
<evidence type="ECO:0000256" key="2">
    <source>
        <dbReference type="ARBA" id="ARBA00022729"/>
    </source>
</evidence>
<dbReference type="OrthoDB" id="6020543at2759"/>
<evidence type="ECO:0000313" key="8">
    <source>
        <dbReference type="EMBL" id="EFN73520.1"/>
    </source>
</evidence>
<keyword evidence="6" id="KW-0812">Transmembrane</keyword>
<protein>
    <recommendedName>
        <fullName evidence="7">Chitin-binding type-2 domain-containing protein</fullName>
    </recommendedName>
</protein>
<dbReference type="InterPro" id="IPR036508">
    <property type="entry name" value="Chitin-bd_dom_sf"/>
</dbReference>
<evidence type="ECO:0000313" key="9">
    <source>
        <dbReference type="Proteomes" id="UP000000311"/>
    </source>
</evidence>
<evidence type="ECO:0000256" key="4">
    <source>
        <dbReference type="ARBA" id="ARBA00023157"/>
    </source>
</evidence>
<keyword evidence="4" id="KW-1015">Disulfide bond</keyword>
<sequence>MSHEYALRRLWRNTNRTNLEIPNTRATIAVNSTYAEKLAMLKVQRIYIIAIVFLALWNVIANKDFAQDKSESIREKDLRQIFTRCPIYDVNETVILAHETDCTKAYKCSWGKRYPLDCPWIDDKKTQKLHFNLLKQYCDWPWAAGCIDCPGNANDGYPSIKISHDVNNCNLYYQCVNGVKQLRSCSSGLCFSATCQDCVRNRTGGNCE</sequence>
<dbReference type="PANTHER" id="PTHR23301:SF0">
    <property type="entry name" value="CHITIN-BINDING TYPE-2 DOMAIN-CONTAINING PROTEIN-RELATED"/>
    <property type="match status" value="1"/>
</dbReference>
<evidence type="ECO:0000259" key="7">
    <source>
        <dbReference type="PROSITE" id="PS50940"/>
    </source>
</evidence>
<dbReference type="SMART" id="SM00494">
    <property type="entry name" value="ChtBD2"/>
    <property type="match status" value="2"/>
</dbReference>
<dbReference type="InterPro" id="IPR051940">
    <property type="entry name" value="Chitin_bind-dev_reg"/>
</dbReference>
<dbReference type="SUPFAM" id="SSF57625">
    <property type="entry name" value="Invertebrate chitin-binding proteins"/>
    <property type="match status" value="2"/>
</dbReference>
<dbReference type="AlphaFoldDB" id="E1ZZA5"/>
<dbReference type="EMBL" id="GL435311">
    <property type="protein sequence ID" value="EFN73520.1"/>
    <property type="molecule type" value="Genomic_DNA"/>
</dbReference>
<keyword evidence="2" id="KW-0732">Signal</keyword>
<evidence type="ECO:0000256" key="1">
    <source>
        <dbReference type="ARBA" id="ARBA00022669"/>
    </source>
</evidence>
<dbReference type="GO" id="GO:0005576">
    <property type="term" value="C:extracellular region"/>
    <property type="evidence" value="ECO:0007669"/>
    <property type="project" value="InterPro"/>
</dbReference>
<keyword evidence="9" id="KW-1185">Reference proteome</keyword>
<organism evidence="9">
    <name type="scientific">Camponotus floridanus</name>
    <name type="common">Florida carpenter ant</name>
    <dbReference type="NCBI Taxonomy" id="104421"/>
    <lineage>
        <taxon>Eukaryota</taxon>
        <taxon>Metazoa</taxon>
        <taxon>Ecdysozoa</taxon>
        <taxon>Arthropoda</taxon>
        <taxon>Hexapoda</taxon>
        <taxon>Insecta</taxon>
        <taxon>Pterygota</taxon>
        <taxon>Neoptera</taxon>
        <taxon>Endopterygota</taxon>
        <taxon>Hymenoptera</taxon>
        <taxon>Apocrita</taxon>
        <taxon>Aculeata</taxon>
        <taxon>Formicoidea</taxon>
        <taxon>Formicidae</taxon>
        <taxon>Formicinae</taxon>
        <taxon>Camponotus</taxon>
    </lineage>
</organism>
<keyword evidence="6" id="KW-1133">Transmembrane helix</keyword>
<feature type="transmembrane region" description="Helical" evidence="6">
    <location>
        <begin position="46"/>
        <end position="66"/>
    </location>
</feature>
<dbReference type="OMA" id="ITFLGFW"/>
<feature type="domain" description="Chitin-binding type-2" evidence="7">
    <location>
        <begin position="146"/>
        <end position="208"/>
    </location>
</feature>
<evidence type="ECO:0000256" key="3">
    <source>
        <dbReference type="ARBA" id="ARBA00022737"/>
    </source>
</evidence>
<dbReference type="InterPro" id="IPR002557">
    <property type="entry name" value="Chitin-bd_dom"/>
</dbReference>
<keyword evidence="3" id="KW-0677">Repeat</keyword>
<dbReference type="PANTHER" id="PTHR23301">
    <property type="entry name" value="CHITIN BINDING PERITROPHIN-A"/>
    <property type="match status" value="1"/>
</dbReference>
<keyword evidence="6" id="KW-0472">Membrane</keyword>
<reference evidence="8 9" key="1">
    <citation type="journal article" date="2010" name="Science">
        <title>Genomic comparison of the ants Camponotus floridanus and Harpegnathos saltator.</title>
        <authorList>
            <person name="Bonasio R."/>
            <person name="Zhang G."/>
            <person name="Ye C."/>
            <person name="Mutti N.S."/>
            <person name="Fang X."/>
            <person name="Qin N."/>
            <person name="Donahue G."/>
            <person name="Yang P."/>
            <person name="Li Q."/>
            <person name="Li C."/>
            <person name="Zhang P."/>
            <person name="Huang Z."/>
            <person name="Berger S.L."/>
            <person name="Reinberg D."/>
            <person name="Wang J."/>
            <person name="Liebig J."/>
        </authorList>
    </citation>
    <scope>NUCLEOTIDE SEQUENCE [LARGE SCALE GENOMIC DNA]</scope>
    <source>
        <strain evidence="9">C129</strain>
    </source>
</reference>
<dbReference type="InParanoid" id="E1ZZA5"/>
<evidence type="ECO:0000256" key="6">
    <source>
        <dbReference type="SAM" id="Phobius"/>
    </source>
</evidence>
<dbReference type="STRING" id="104421.E1ZZA5"/>
<evidence type="ECO:0000256" key="5">
    <source>
        <dbReference type="ARBA" id="ARBA00023180"/>
    </source>
</evidence>
<dbReference type="Pfam" id="PF01607">
    <property type="entry name" value="CBM_14"/>
    <property type="match status" value="1"/>
</dbReference>
<name>E1ZZA5_CAMFO</name>
<dbReference type="PROSITE" id="PS50940">
    <property type="entry name" value="CHIT_BIND_II"/>
    <property type="match status" value="1"/>
</dbReference>
<gene>
    <name evidence="8" type="ORF">EAG_09538</name>
</gene>
<keyword evidence="5" id="KW-0325">Glycoprotein</keyword>
<keyword evidence="1" id="KW-0147">Chitin-binding</keyword>
<dbReference type="GO" id="GO:0008061">
    <property type="term" value="F:chitin binding"/>
    <property type="evidence" value="ECO:0007669"/>
    <property type="project" value="UniProtKB-KW"/>
</dbReference>
<accession>E1ZZA5</accession>
<dbReference type="Gene3D" id="2.170.140.10">
    <property type="entry name" value="Chitin binding domain"/>
    <property type="match status" value="2"/>
</dbReference>
<dbReference type="Proteomes" id="UP000000311">
    <property type="component" value="Unassembled WGS sequence"/>
</dbReference>